<keyword evidence="4" id="KW-1185">Reference proteome</keyword>
<dbReference type="RefSeq" id="WP_277416230.1">
    <property type="nucleotide sequence ID" value="NZ_CP119083.1"/>
</dbReference>
<feature type="domain" description="Lysozyme inhibitor LprI-like N-terminal" evidence="2">
    <location>
        <begin position="29"/>
        <end position="124"/>
    </location>
</feature>
<organism evidence="3 4">
    <name type="scientific">Pseudoduganella chitinolytica</name>
    <dbReference type="NCBI Taxonomy" id="34070"/>
    <lineage>
        <taxon>Bacteria</taxon>
        <taxon>Pseudomonadati</taxon>
        <taxon>Pseudomonadota</taxon>
        <taxon>Betaproteobacteria</taxon>
        <taxon>Burkholderiales</taxon>
        <taxon>Oxalobacteraceae</taxon>
        <taxon>Telluria group</taxon>
        <taxon>Pseudoduganella</taxon>
    </lineage>
</organism>
<sequence>MIRRLTCASALLAALAPALAQDDVRCNPSGAQAGLNACAADDFKKADKELNATWQALLRKEAADKIFAAKLRTAQKAWLAFRDAELDAHFACESEDSRMCWGSMEAMSYLMRKKDLTQQRTRMLKDMLERGHGHYQ</sequence>
<evidence type="ECO:0000256" key="1">
    <source>
        <dbReference type="SAM" id="SignalP"/>
    </source>
</evidence>
<dbReference type="Proteomes" id="UP001216510">
    <property type="component" value="Chromosome"/>
</dbReference>
<gene>
    <name evidence="3" type="ORF">PX653_01695</name>
</gene>
<evidence type="ECO:0000313" key="4">
    <source>
        <dbReference type="Proteomes" id="UP001216510"/>
    </source>
</evidence>
<dbReference type="Pfam" id="PF07007">
    <property type="entry name" value="LprI"/>
    <property type="match status" value="1"/>
</dbReference>
<keyword evidence="1" id="KW-0732">Signal</keyword>
<feature type="signal peptide" evidence="1">
    <location>
        <begin position="1"/>
        <end position="20"/>
    </location>
</feature>
<dbReference type="Gene3D" id="1.20.1270.180">
    <property type="match status" value="1"/>
</dbReference>
<protein>
    <submittedName>
        <fullName evidence="3">Lysozyme inhibitor LprI family protein</fullName>
    </submittedName>
</protein>
<name>A0ABY8BFM6_9BURK</name>
<accession>A0ABY8BFM6</accession>
<evidence type="ECO:0000313" key="3">
    <source>
        <dbReference type="EMBL" id="WEF33532.1"/>
    </source>
</evidence>
<dbReference type="EMBL" id="CP119083">
    <property type="protein sequence ID" value="WEF33532.1"/>
    <property type="molecule type" value="Genomic_DNA"/>
</dbReference>
<evidence type="ECO:0000259" key="2">
    <source>
        <dbReference type="Pfam" id="PF07007"/>
    </source>
</evidence>
<feature type="chain" id="PRO_5047549111" evidence="1">
    <location>
        <begin position="21"/>
        <end position="136"/>
    </location>
</feature>
<dbReference type="InterPro" id="IPR009739">
    <property type="entry name" value="LprI-like_N"/>
</dbReference>
<proteinExistence type="predicted"/>
<reference evidence="3 4" key="1">
    <citation type="submission" date="2023-02" db="EMBL/GenBank/DDBJ databases">
        <title>Gemone sequence of Telluria chitinolytica ACM 3522T.</title>
        <authorList>
            <person name="Frediansyah A."/>
            <person name="Miess H."/>
            <person name="Gross H."/>
        </authorList>
    </citation>
    <scope>NUCLEOTIDE SEQUENCE [LARGE SCALE GENOMIC DNA]</scope>
    <source>
        <strain evidence="3 4">ACM 3522</strain>
    </source>
</reference>